<gene>
    <name evidence="1" type="ORF">SAMN04488116_3287</name>
</gene>
<dbReference type="Proteomes" id="UP000184532">
    <property type="component" value="Unassembled WGS sequence"/>
</dbReference>
<keyword evidence="2" id="KW-1185">Reference proteome</keyword>
<proteinExistence type="predicted"/>
<evidence type="ECO:0000313" key="1">
    <source>
        <dbReference type="EMBL" id="SHH03072.1"/>
    </source>
</evidence>
<protein>
    <submittedName>
        <fullName evidence="1">Uncharacterized protein</fullName>
    </submittedName>
</protein>
<accession>A0A1M5PMQ7</accession>
<dbReference type="OrthoDB" id="1445783at2"/>
<dbReference type="EMBL" id="FQWL01000008">
    <property type="protein sequence ID" value="SHH03072.1"/>
    <property type="molecule type" value="Genomic_DNA"/>
</dbReference>
<name>A0A1M5PMQ7_9FLAO</name>
<dbReference type="AlphaFoldDB" id="A0A1M5PMQ7"/>
<dbReference type="STRING" id="570519.SAMN04488116_3287"/>
<reference evidence="2" key="1">
    <citation type="submission" date="2016-11" db="EMBL/GenBank/DDBJ databases">
        <authorList>
            <person name="Varghese N."/>
            <person name="Submissions S."/>
        </authorList>
    </citation>
    <scope>NUCLEOTIDE SEQUENCE [LARGE SCALE GENOMIC DNA]</scope>
    <source>
        <strain evidence="2">DSM 22638</strain>
    </source>
</reference>
<organism evidence="1 2">
    <name type="scientific">Flagellimonas flava</name>
    <dbReference type="NCBI Taxonomy" id="570519"/>
    <lineage>
        <taxon>Bacteria</taxon>
        <taxon>Pseudomonadati</taxon>
        <taxon>Bacteroidota</taxon>
        <taxon>Flavobacteriia</taxon>
        <taxon>Flavobacteriales</taxon>
        <taxon>Flavobacteriaceae</taxon>
        <taxon>Flagellimonas</taxon>
    </lineage>
</organism>
<sequence>MEPVLDRKIKIIWDFRGPGAARTAEHYQKHLEEFIVIEELKFDITGFNHLSDTHSITYMVVAEFELKEVKDILKPHRGEIYLDDA</sequence>
<dbReference type="RefSeq" id="WP_073181616.1">
    <property type="nucleotide sequence ID" value="NZ_FQWL01000008.1"/>
</dbReference>
<evidence type="ECO:0000313" key="2">
    <source>
        <dbReference type="Proteomes" id="UP000184532"/>
    </source>
</evidence>